<dbReference type="AlphaFoldDB" id="A0AAE0H0Z8"/>
<organism evidence="2 3">
    <name type="scientific">Cymbomonas tetramitiformis</name>
    <dbReference type="NCBI Taxonomy" id="36881"/>
    <lineage>
        <taxon>Eukaryota</taxon>
        <taxon>Viridiplantae</taxon>
        <taxon>Chlorophyta</taxon>
        <taxon>Pyramimonadophyceae</taxon>
        <taxon>Pyramimonadales</taxon>
        <taxon>Pyramimonadaceae</taxon>
        <taxon>Cymbomonas</taxon>
    </lineage>
</organism>
<dbReference type="EMBL" id="LGRX02000661">
    <property type="protein sequence ID" value="KAK3287864.1"/>
    <property type="molecule type" value="Genomic_DNA"/>
</dbReference>
<evidence type="ECO:0000256" key="1">
    <source>
        <dbReference type="SAM" id="MobiDB-lite"/>
    </source>
</evidence>
<feature type="region of interest" description="Disordered" evidence="1">
    <location>
        <begin position="1"/>
        <end position="262"/>
    </location>
</feature>
<feature type="compositionally biased region" description="Basic and acidic residues" evidence="1">
    <location>
        <begin position="39"/>
        <end position="59"/>
    </location>
</feature>
<proteinExistence type="predicted"/>
<feature type="compositionally biased region" description="Basic and acidic residues" evidence="1">
    <location>
        <begin position="103"/>
        <end position="116"/>
    </location>
</feature>
<gene>
    <name evidence="2" type="ORF">CYMTET_4642</name>
</gene>
<sequence>MQDKGAGAETSAGHIATGTKGGIKEEMAGVTEGAGEIRGAAEERRERRSGEDSAMHEGDDTGILQADDGEDYAEFSENSEAEAGVIGGEKVKVGEETDDVEETDHNTKLDGKEKGRAKGGNEGGGVLASARPAAGGAESTAGDGPDTTAELGQGGTDDEAVTGTAGDERVPDHREAKEARAGVGSGALGKADVGTGANLAKKKLPNPGASRSGGSVENESAVAGREENLKRMQGASSEGHRKGHDSGLLAGARFGAKVHLAP</sequence>
<dbReference type="Proteomes" id="UP001190700">
    <property type="component" value="Unassembled WGS sequence"/>
</dbReference>
<comment type="caution">
    <text evidence="2">The sequence shown here is derived from an EMBL/GenBank/DDBJ whole genome shotgun (WGS) entry which is preliminary data.</text>
</comment>
<reference evidence="2 3" key="1">
    <citation type="journal article" date="2015" name="Genome Biol. Evol.">
        <title>Comparative Genomics of a Bacterivorous Green Alga Reveals Evolutionary Causalities and Consequences of Phago-Mixotrophic Mode of Nutrition.</title>
        <authorList>
            <person name="Burns J.A."/>
            <person name="Paasch A."/>
            <person name="Narechania A."/>
            <person name="Kim E."/>
        </authorList>
    </citation>
    <scope>NUCLEOTIDE SEQUENCE [LARGE SCALE GENOMIC DNA]</scope>
    <source>
        <strain evidence="2 3">PLY_AMNH</strain>
    </source>
</reference>
<protein>
    <submittedName>
        <fullName evidence="2">Uncharacterized protein</fullName>
    </submittedName>
</protein>
<name>A0AAE0H0Z8_9CHLO</name>
<keyword evidence="3" id="KW-1185">Reference proteome</keyword>
<evidence type="ECO:0000313" key="2">
    <source>
        <dbReference type="EMBL" id="KAK3287864.1"/>
    </source>
</evidence>
<evidence type="ECO:0000313" key="3">
    <source>
        <dbReference type="Proteomes" id="UP001190700"/>
    </source>
</evidence>
<accession>A0AAE0H0Z8</accession>
<feature type="compositionally biased region" description="Basic and acidic residues" evidence="1">
    <location>
        <begin position="166"/>
        <end position="180"/>
    </location>
</feature>
<feature type="compositionally biased region" description="Acidic residues" evidence="1">
    <location>
        <begin position="67"/>
        <end position="80"/>
    </location>
</feature>